<gene>
    <name evidence="2" type="ORF">NTEN_LOCUS22502</name>
</gene>
<accession>A0A6H5HQI7</accession>
<feature type="region of interest" description="Disordered" evidence="1">
    <location>
        <begin position="1"/>
        <end position="34"/>
    </location>
</feature>
<dbReference type="EMBL" id="CADCXU010033130">
    <property type="protein sequence ID" value="CAB0018713.1"/>
    <property type="molecule type" value="Genomic_DNA"/>
</dbReference>
<evidence type="ECO:0000256" key="1">
    <source>
        <dbReference type="SAM" id="MobiDB-lite"/>
    </source>
</evidence>
<reference evidence="2 3" key="1">
    <citation type="submission" date="2020-02" db="EMBL/GenBank/DDBJ databases">
        <authorList>
            <person name="Ferguson B K."/>
        </authorList>
    </citation>
    <scope>NUCLEOTIDE SEQUENCE [LARGE SCALE GENOMIC DNA]</scope>
</reference>
<name>A0A6H5HQI7_9HEMI</name>
<dbReference type="AlphaFoldDB" id="A0A6H5HQI7"/>
<proteinExistence type="predicted"/>
<evidence type="ECO:0000313" key="3">
    <source>
        <dbReference type="Proteomes" id="UP000479000"/>
    </source>
</evidence>
<keyword evidence="3" id="KW-1185">Reference proteome</keyword>
<organism evidence="2 3">
    <name type="scientific">Nesidiocoris tenuis</name>
    <dbReference type="NCBI Taxonomy" id="355587"/>
    <lineage>
        <taxon>Eukaryota</taxon>
        <taxon>Metazoa</taxon>
        <taxon>Ecdysozoa</taxon>
        <taxon>Arthropoda</taxon>
        <taxon>Hexapoda</taxon>
        <taxon>Insecta</taxon>
        <taxon>Pterygota</taxon>
        <taxon>Neoptera</taxon>
        <taxon>Paraneoptera</taxon>
        <taxon>Hemiptera</taxon>
        <taxon>Heteroptera</taxon>
        <taxon>Panheteroptera</taxon>
        <taxon>Cimicomorpha</taxon>
        <taxon>Miridae</taxon>
        <taxon>Dicyphina</taxon>
        <taxon>Nesidiocoris</taxon>
    </lineage>
</organism>
<evidence type="ECO:0000313" key="2">
    <source>
        <dbReference type="EMBL" id="CAB0018713.1"/>
    </source>
</evidence>
<protein>
    <submittedName>
        <fullName evidence="2">Uncharacterized protein</fullName>
    </submittedName>
</protein>
<dbReference type="Proteomes" id="UP000479000">
    <property type="component" value="Unassembled WGS sequence"/>
</dbReference>
<feature type="non-terminal residue" evidence="2">
    <location>
        <position position="1"/>
    </location>
</feature>
<sequence length="252" mass="28974">GTRERQQRNWHRKQGKKQWRTTTTPRRPTPTPSCDGMYFSHATTPHTMSPIRSGESENSVFWKEPPFEEQERTFLAARRTYNPSLGSRKFSPYRYFQLKWEAQFRSRPSDVSVGPAGNWQTRTNEKILQPLPNKLRSGAVGTFGIGCRGIGMEEGFLRVSGEEYPNSQYIGRINIVEDFSFGGKKVRTSPFPVATRSFRTPMLSKQEGRRERSCYLLHRMLTENLVILTEHTFKMEDAGEDKNGRTGGQDQG</sequence>
<feature type="compositionally biased region" description="Basic residues" evidence="1">
    <location>
        <begin position="8"/>
        <end position="19"/>
    </location>
</feature>